<protein>
    <submittedName>
        <fullName evidence="1">Uncharacterized protein</fullName>
    </submittedName>
</protein>
<evidence type="ECO:0000313" key="2">
    <source>
        <dbReference type="Proteomes" id="UP001313282"/>
    </source>
</evidence>
<keyword evidence="2" id="KW-1185">Reference proteome</keyword>
<reference evidence="1 2" key="1">
    <citation type="submission" date="2019-10" db="EMBL/GenBank/DDBJ databases">
        <authorList>
            <person name="Palmer J.M."/>
        </authorList>
    </citation>
    <scope>NUCLEOTIDE SEQUENCE [LARGE SCALE GENOMIC DNA]</scope>
    <source>
        <strain evidence="1 2">TWF718</strain>
    </source>
</reference>
<organism evidence="1 2">
    <name type="scientific">Orbilia javanica</name>
    <dbReference type="NCBI Taxonomy" id="47235"/>
    <lineage>
        <taxon>Eukaryota</taxon>
        <taxon>Fungi</taxon>
        <taxon>Dikarya</taxon>
        <taxon>Ascomycota</taxon>
        <taxon>Pezizomycotina</taxon>
        <taxon>Orbiliomycetes</taxon>
        <taxon>Orbiliales</taxon>
        <taxon>Orbiliaceae</taxon>
        <taxon>Orbilia</taxon>
    </lineage>
</organism>
<gene>
    <name evidence="1" type="ORF">TWF718_008557</name>
</gene>
<proteinExistence type="predicted"/>
<sequence length="86" mass="9473">MDTITNLSLAPPVMAAAQLTTAVVTFSELSRAFLEIRTRQNAAKQADDNFTAIGWKSKLERFISVVDSVLRLLNERHLAIPGMATQ</sequence>
<dbReference type="EMBL" id="JAVHNR010000005">
    <property type="protein sequence ID" value="KAK6343185.1"/>
    <property type="molecule type" value="Genomic_DNA"/>
</dbReference>
<accession>A0AAN8N1A0</accession>
<dbReference type="AlphaFoldDB" id="A0AAN8N1A0"/>
<name>A0AAN8N1A0_9PEZI</name>
<evidence type="ECO:0000313" key="1">
    <source>
        <dbReference type="EMBL" id="KAK6343185.1"/>
    </source>
</evidence>
<dbReference type="Proteomes" id="UP001313282">
    <property type="component" value="Unassembled WGS sequence"/>
</dbReference>
<comment type="caution">
    <text evidence="1">The sequence shown here is derived from an EMBL/GenBank/DDBJ whole genome shotgun (WGS) entry which is preliminary data.</text>
</comment>